<evidence type="ECO:0000256" key="1">
    <source>
        <dbReference type="ARBA" id="ARBA00009437"/>
    </source>
</evidence>
<dbReference type="Gene3D" id="3.40.190.290">
    <property type="match status" value="1"/>
</dbReference>
<evidence type="ECO:0000256" key="3">
    <source>
        <dbReference type="ARBA" id="ARBA00023125"/>
    </source>
</evidence>
<dbReference type="GO" id="GO:0043565">
    <property type="term" value="F:sequence-specific DNA binding"/>
    <property type="evidence" value="ECO:0007669"/>
    <property type="project" value="TreeGrafter"/>
</dbReference>
<dbReference type="SUPFAM" id="SSF53850">
    <property type="entry name" value="Periplasmic binding protein-like II"/>
    <property type="match status" value="1"/>
</dbReference>
<dbReference type="Pfam" id="PF00126">
    <property type="entry name" value="HTH_1"/>
    <property type="match status" value="1"/>
</dbReference>
<keyword evidence="8" id="KW-1185">Reference proteome</keyword>
<keyword evidence="4" id="KW-0804">Transcription</keyword>
<dbReference type="AlphaFoldDB" id="A0A7V7PKL7"/>
<organism evidence="7 8">
    <name type="scientific">Plantimonas leprariae</name>
    <dbReference type="NCBI Taxonomy" id="2615207"/>
    <lineage>
        <taxon>Bacteria</taxon>
        <taxon>Pseudomonadati</taxon>
        <taxon>Pseudomonadota</taxon>
        <taxon>Alphaproteobacteria</taxon>
        <taxon>Hyphomicrobiales</taxon>
        <taxon>Aurantimonadaceae</taxon>
        <taxon>Plantimonas</taxon>
    </lineage>
</organism>
<dbReference type="Pfam" id="PF03466">
    <property type="entry name" value="LysR_substrate"/>
    <property type="match status" value="1"/>
</dbReference>
<dbReference type="FunFam" id="1.10.10.10:FF:000001">
    <property type="entry name" value="LysR family transcriptional regulator"/>
    <property type="match status" value="1"/>
</dbReference>
<keyword evidence="2" id="KW-0805">Transcription regulation</keyword>
<accession>A0A7V7PKL7</accession>
<dbReference type="GO" id="GO:0003700">
    <property type="term" value="F:DNA-binding transcription factor activity"/>
    <property type="evidence" value="ECO:0007669"/>
    <property type="project" value="InterPro"/>
</dbReference>
<protein>
    <submittedName>
        <fullName evidence="7">LysR family transcriptional regulator</fullName>
    </submittedName>
</protein>
<dbReference type="PROSITE" id="PS50931">
    <property type="entry name" value="HTH_LYSR"/>
    <property type="match status" value="1"/>
</dbReference>
<gene>
    <name evidence="7" type="ORF">F6X38_21390</name>
</gene>
<feature type="domain" description="HTH lysR-type" evidence="6">
    <location>
        <begin position="5"/>
        <end position="62"/>
    </location>
</feature>
<dbReference type="SUPFAM" id="SSF46785">
    <property type="entry name" value="Winged helix' DNA-binding domain"/>
    <property type="match status" value="1"/>
</dbReference>
<dbReference type="Proteomes" id="UP000432089">
    <property type="component" value="Unassembled WGS sequence"/>
</dbReference>
<evidence type="ECO:0000256" key="4">
    <source>
        <dbReference type="ARBA" id="ARBA00023163"/>
    </source>
</evidence>
<dbReference type="CDD" id="cd08422">
    <property type="entry name" value="PBP2_CrgA_like"/>
    <property type="match status" value="1"/>
</dbReference>
<dbReference type="PANTHER" id="PTHR30537:SF5">
    <property type="entry name" value="HTH-TYPE TRANSCRIPTIONAL ACTIVATOR TTDR-RELATED"/>
    <property type="match status" value="1"/>
</dbReference>
<comment type="similarity">
    <text evidence="1">Belongs to the LysR transcriptional regulatory family.</text>
</comment>
<dbReference type="PANTHER" id="PTHR30537">
    <property type="entry name" value="HTH-TYPE TRANSCRIPTIONAL REGULATOR"/>
    <property type="match status" value="1"/>
</dbReference>
<dbReference type="InterPro" id="IPR036388">
    <property type="entry name" value="WH-like_DNA-bd_sf"/>
</dbReference>
<name>A0A7V7PKL7_9HYPH</name>
<dbReference type="GO" id="GO:0006351">
    <property type="term" value="P:DNA-templated transcription"/>
    <property type="evidence" value="ECO:0007669"/>
    <property type="project" value="TreeGrafter"/>
</dbReference>
<evidence type="ECO:0000259" key="6">
    <source>
        <dbReference type="PROSITE" id="PS50931"/>
    </source>
</evidence>
<reference evidence="7 8" key="1">
    <citation type="submission" date="2019-09" db="EMBL/GenBank/DDBJ databases">
        <title>YIM 132180 draft genome.</title>
        <authorList>
            <person name="Zhang K."/>
        </authorList>
    </citation>
    <scope>NUCLEOTIDE SEQUENCE [LARGE SCALE GENOMIC DNA]</scope>
    <source>
        <strain evidence="7 8">YIM 132180</strain>
    </source>
</reference>
<dbReference type="EMBL" id="VZDO01000023">
    <property type="protein sequence ID" value="KAB0676449.1"/>
    <property type="molecule type" value="Genomic_DNA"/>
</dbReference>
<evidence type="ECO:0000313" key="8">
    <source>
        <dbReference type="Proteomes" id="UP000432089"/>
    </source>
</evidence>
<dbReference type="InterPro" id="IPR000847">
    <property type="entry name" value="LysR_HTH_N"/>
</dbReference>
<dbReference type="RefSeq" id="WP_150973433.1">
    <property type="nucleotide sequence ID" value="NZ_VZDO01000023.1"/>
</dbReference>
<feature type="region of interest" description="Disordered" evidence="5">
    <location>
        <begin position="306"/>
        <end position="328"/>
    </location>
</feature>
<dbReference type="InterPro" id="IPR005119">
    <property type="entry name" value="LysR_subst-bd"/>
</dbReference>
<evidence type="ECO:0000313" key="7">
    <source>
        <dbReference type="EMBL" id="KAB0676449.1"/>
    </source>
</evidence>
<dbReference type="Gene3D" id="1.10.10.10">
    <property type="entry name" value="Winged helix-like DNA-binding domain superfamily/Winged helix DNA-binding domain"/>
    <property type="match status" value="1"/>
</dbReference>
<dbReference type="InterPro" id="IPR058163">
    <property type="entry name" value="LysR-type_TF_proteobact-type"/>
</dbReference>
<keyword evidence="3" id="KW-0238">DNA-binding</keyword>
<comment type="caution">
    <text evidence="7">The sequence shown here is derived from an EMBL/GenBank/DDBJ whole genome shotgun (WGS) entry which is preliminary data.</text>
</comment>
<dbReference type="InterPro" id="IPR036390">
    <property type="entry name" value="WH_DNA-bd_sf"/>
</dbReference>
<proteinExistence type="inferred from homology"/>
<evidence type="ECO:0000256" key="2">
    <source>
        <dbReference type="ARBA" id="ARBA00023015"/>
    </source>
</evidence>
<sequence length="328" mass="35722">MQATIDPEQLRAFVAVVRTGSFTRAAETLATRKSHLSRLVMRLEARLDAQLLRRTTRSVTVTELGREVFERAVSILAALEDTGRLAENAKGEPQGVLRLTCGEEFGLCVVSRWIAGFLAHHPRVRIEADYTNRIVDIVREGYDLAIRVGALGDPDLTAAKLGEAEYALFASPGYLAERGVPSQPRDLDGHDTVVFGAPGRAVELELHRGSEHETIRLAPRLLVNNNLAARDAVAAGLGIAILPRFQAAQLVAEGRLVEVLPGWSKPPVPVHAVFASSRYPTPKVRAFVDYAKKTFTVMMAASGPPNGQFADIPRSRNESRARGTTMSD</sequence>
<evidence type="ECO:0000256" key="5">
    <source>
        <dbReference type="SAM" id="MobiDB-lite"/>
    </source>
</evidence>